<dbReference type="Pfam" id="PF07700">
    <property type="entry name" value="HNOB"/>
    <property type="match status" value="1"/>
</dbReference>
<dbReference type="CDD" id="cd07302">
    <property type="entry name" value="CHD"/>
    <property type="match status" value="1"/>
</dbReference>
<evidence type="ECO:0000256" key="9">
    <source>
        <dbReference type="SAM" id="MobiDB-lite"/>
    </source>
</evidence>
<feature type="region of interest" description="Disordered" evidence="9">
    <location>
        <begin position="303"/>
        <end position="334"/>
    </location>
</feature>
<dbReference type="PROSITE" id="PS00452">
    <property type="entry name" value="GUANYLATE_CYCLASE_1"/>
    <property type="match status" value="1"/>
</dbReference>
<dbReference type="InterPro" id="IPR024096">
    <property type="entry name" value="NO_sig/Golgi_transp_ligand-bd"/>
</dbReference>
<dbReference type="FunCoup" id="F2UCB8">
    <property type="interactions" value="45"/>
</dbReference>
<dbReference type="EC" id="4.6.1.2" evidence="2"/>
<sequence length="709" mass="78605">MYGTLHKALAAWVQSLPDGETLMTMVLAEVNFAGSADDFFRFYTDEQTTAFLGAIAKVTGHTIEDCKYHAGRCFLFGLLESGYGDALRTLGDDFYTMLGNLDSLHESFLPSFPKMRAPSVRPVRNDDGSLSIHYYSSNAGLSNFMMGALEACARQLFDLELSMHHRVKKDDGNSHDVFHVFMDEKGYGTKRKEDEEAKKQCTVAMPPSLTNDLFPWHVAFDRDMKIASLGKHLASRLKRKQIGAQAWQVFKVVRPSSMRLKFDDMLQVQGAPILLSVDAKHLTHEVTVDESVVTLTHHLPQLQVTDPSGARGSESSTGCPFSGTSSSFSSNTSSKRSSADMLLRAARLTSKVDNIKLHGQITYHEESDLLLFVGVPALHSLEEMEAQGINLTELPLHSHGREFLYGAMYQSASAKNTNEVDKRMAELDHSMLEVQQKKEQIDALLHSILPPVVASSLARGEIPPAEHYKHVTVLFCDIAGFTNISSEVPATEIMKMLHHLFVKFDDLADKHGCYKVETIGDAYMVAAGCPEECEDHAVRIARLAIDMVRTAETVKSPLDGEPIRIRVGLHSGPLMAGVVGRARPRYCLFGDTVNVASRMESNGLPGCIQATYRFTQALPTDHEFEIVPRGHIDIKGKGHMKTFLLLGALDDECMEPLMPSQNKMEDIAPHLLKMTAARETVDDRLAEVSTCATSLRNRRALQRKASYMV</sequence>
<keyword evidence="5" id="KW-0342">GTP-binding</keyword>
<dbReference type="GO" id="GO:0004383">
    <property type="term" value="F:guanylate cyclase activity"/>
    <property type="evidence" value="ECO:0007669"/>
    <property type="project" value="UniProtKB-EC"/>
</dbReference>
<proteinExistence type="inferred from homology"/>
<dbReference type="GO" id="GO:0070482">
    <property type="term" value="P:response to oxygen levels"/>
    <property type="evidence" value="ECO:0007669"/>
    <property type="project" value="TreeGrafter"/>
</dbReference>
<dbReference type="eggNOG" id="KOG4171">
    <property type="taxonomic scope" value="Eukaryota"/>
</dbReference>
<dbReference type="GO" id="GO:0019934">
    <property type="term" value="P:cGMP-mediated signaling"/>
    <property type="evidence" value="ECO:0007669"/>
    <property type="project" value="TreeGrafter"/>
</dbReference>
<dbReference type="PANTHER" id="PTHR45655">
    <property type="entry name" value="GUANYLATE CYCLASE SOLUBLE SUBUNIT BETA-2"/>
    <property type="match status" value="1"/>
</dbReference>
<comment type="subcellular location">
    <subcellularLocation>
        <location evidence="1">Cytoplasm</location>
    </subcellularLocation>
</comment>
<reference evidence="11" key="1">
    <citation type="submission" date="2009-08" db="EMBL/GenBank/DDBJ databases">
        <title>Annotation of Salpingoeca rosetta.</title>
        <authorList>
            <consortium name="The Broad Institute Genome Sequencing Platform"/>
            <person name="Russ C."/>
            <person name="Cuomo C."/>
            <person name="Burger G."/>
            <person name="Gray M.W."/>
            <person name="Holland P.W.H."/>
            <person name="King N."/>
            <person name="Lang F.B.F."/>
            <person name="Roger A.J."/>
            <person name="Ruiz-Trillo I."/>
            <person name="Young S.K."/>
            <person name="Zeng Q."/>
            <person name="Gargeya S."/>
            <person name="Alvarado L."/>
            <person name="Berlin A."/>
            <person name="Chapman S.B."/>
            <person name="Chen Z."/>
            <person name="Freedman E."/>
            <person name="Gellesch M."/>
            <person name="Goldberg J."/>
            <person name="Griggs A."/>
            <person name="Gujja S."/>
            <person name="Heilman E."/>
            <person name="Heiman D."/>
            <person name="Howarth C."/>
            <person name="Mehta T."/>
            <person name="Neiman D."/>
            <person name="Pearson M."/>
            <person name="Roberts A."/>
            <person name="Saif S."/>
            <person name="Shea T."/>
            <person name="Shenoy N."/>
            <person name="Sisk P."/>
            <person name="Stolte C."/>
            <person name="Sykes S."/>
            <person name="White J."/>
            <person name="Yandava C."/>
            <person name="Haas B."/>
            <person name="Nusbaum C."/>
            <person name="Birren B."/>
        </authorList>
    </citation>
    <scope>NUCLEOTIDE SEQUENCE [LARGE SCALE GENOMIC DNA]</scope>
    <source>
        <strain evidence="11">ATCC 50818</strain>
    </source>
</reference>
<dbReference type="InterPro" id="IPR011644">
    <property type="entry name" value="Heme_NO-bd"/>
</dbReference>
<dbReference type="GO" id="GO:0020037">
    <property type="term" value="F:heme binding"/>
    <property type="evidence" value="ECO:0007669"/>
    <property type="project" value="InterPro"/>
</dbReference>
<dbReference type="InterPro" id="IPR029787">
    <property type="entry name" value="Nucleotide_cyclase"/>
</dbReference>
<dbReference type="InterPro" id="IPR038158">
    <property type="entry name" value="H-NOX_domain_sf"/>
</dbReference>
<keyword evidence="4" id="KW-0547">Nucleotide-binding</keyword>
<evidence type="ECO:0000256" key="1">
    <source>
        <dbReference type="ARBA" id="ARBA00004496"/>
    </source>
</evidence>
<comment type="similarity">
    <text evidence="8">Belongs to the adenylyl cyclase class-4/guanylyl cyclase family.</text>
</comment>
<evidence type="ECO:0000256" key="4">
    <source>
        <dbReference type="ARBA" id="ARBA00022741"/>
    </source>
</evidence>
<dbReference type="Gene3D" id="3.90.1520.10">
    <property type="entry name" value="H-NOX domain"/>
    <property type="match status" value="1"/>
</dbReference>
<keyword evidence="3" id="KW-0963">Cytoplasm</keyword>
<evidence type="ECO:0000256" key="2">
    <source>
        <dbReference type="ARBA" id="ARBA00012202"/>
    </source>
</evidence>
<dbReference type="FunFam" id="3.30.70.1230:FF:000030">
    <property type="entry name" value="Si:ch211-215j19.12"/>
    <property type="match status" value="1"/>
</dbReference>
<evidence type="ECO:0000313" key="12">
    <source>
        <dbReference type="Proteomes" id="UP000007799"/>
    </source>
</evidence>
<dbReference type="PANTHER" id="PTHR45655:SF13">
    <property type="entry name" value="SOLUBLE GUANYLATE CYCLASE GCY-32-RELATED"/>
    <property type="match status" value="1"/>
</dbReference>
<dbReference type="GO" id="GO:0005525">
    <property type="term" value="F:GTP binding"/>
    <property type="evidence" value="ECO:0007669"/>
    <property type="project" value="UniProtKB-KW"/>
</dbReference>
<dbReference type="InterPro" id="IPR001054">
    <property type="entry name" value="A/G_cyclase"/>
</dbReference>
<dbReference type="STRING" id="946362.F2UCB8"/>
<dbReference type="OrthoDB" id="6127067at2759"/>
<accession>F2UCB8</accession>
<feature type="compositionally biased region" description="Low complexity" evidence="9">
    <location>
        <begin position="315"/>
        <end position="334"/>
    </location>
</feature>
<dbReference type="RefSeq" id="XP_004993125.1">
    <property type="nucleotide sequence ID" value="XM_004993068.1"/>
</dbReference>
<evidence type="ECO:0000259" key="10">
    <source>
        <dbReference type="PROSITE" id="PS50125"/>
    </source>
</evidence>
<keyword evidence="7" id="KW-0141">cGMP biosynthesis</keyword>
<dbReference type="Proteomes" id="UP000007799">
    <property type="component" value="Unassembled WGS sequence"/>
</dbReference>
<dbReference type="InterPro" id="IPR018297">
    <property type="entry name" value="A/G_cyclase_CS"/>
</dbReference>
<dbReference type="PROSITE" id="PS50125">
    <property type="entry name" value="GUANYLATE_CYCLASE_2"/>
    <property type="match status" value="1"/>
</dbReference>
<dbReference type="SMART" id="SM00044">
    <property type="entry name" value="CYCc"/>
    <property type="match status" value="1"/>
</dbReference>
<dbReference type="AlphaFoldDB" id="F2UCB8"/>
<evidence type="ECO:0000256" key="5">
    <source>
        <dbReference type="ARBA" id="ARBA00023134"/>
    </source>
</evidence>
<dbReference type="SUPFAM" id="SSF111126">
    <property type="entry name" value="Ligand-binding domain in the NO signalling and Golgi transport"/>
    <property type="match status" value="1"/>
</dbReference>
<evidence type="ECO:0000256" key="6">
    <source>
        <dbReference type="ARBA" id="ARBA00023239"/>
    </source>
</evidence>
<organism evidence="12">
    <name type="scientific">Salpingoeca rosetta (strain ATCC 50818 / BSB-021)</name>
    <dbReference type="NCBI Taxonomy" id="946362"/>
    <lineage>
        <taxon>Eukaryota</taxon>
        <taxon>Choanoflagellata</taxon>
        <taxon>Craspedida</taxon>
        <taxon>Salpingoecidae</taxon>
        <taxon>Salpingoeca</taxon>
    </lineage>
</organism>
<gene>
    <name evidence="11" type="ORF">PTSG_06235</name>
</gene>
<evidence type="ECO:0000256" key="8">
    <source>
        <dbReference type="RuleBase" id="RU000405"/>
    </source>
</evidence>
<dbReference type="InterPro" id="IPR011645">
    <property type="entry name" value="HNOB_dom_associated"/>
</dbReference>
<dbReference type="Gene3D" id="3.30.70.1230">
    <property type="entry name" value="Nucleotide cyclase"/>
    <property type="match status" value="1"/>
</dbReference>
<dbReference type="Gene3D" id="6.10.250.780">
    <property type="match status" value="1"/>
</dbReference>
<dbReference type="GO" id="GO:0008074">
    <property type="term" value="C:guanylate cyclase complex, soluble"/>
    <property type="evidence" value="ECO:0007669"/>
    <property type="project" value="TreeGrafter"/>
</dbReference>
<name>F2UCB8_SALR5</name>
<evidence type="ECO:0000256" key="3">
    <source>
        <dbReference type="ARBA" id="ARBA00022490"/>
    </source>
</evidence>
<feature type="domain" description="Guanylate cyclase" evidence="10">
    <location>
        <begin position="472"/>
        <end position="600"/>
    </location>
</feature>
<dbReference type="InParanoid" id="F2UCB8"/>
<protein>
    <recommendedName>
        <fullName evidence="2">guanylate cyclase</fullName>
        <ecNumber evidence="2">4.6.1.2</ecNumber>
    </recommendedName>
</protein>
<dbReference type="Pfam" id="PF00211">
    <property type="entry name" value="Guanylate_cyc"/>
    <property type="match status" value="1"/>
</dbReference>
<dbReference type="Pfam" id="PF07701">
    <property type="entry name" value="HNOBA"/>
    <property type="match status" value="1"/>
</dbReference>
<dbReference type="EMBL" id="GL832968">
    <property type="protein sequence ID" value="EGD74225.1"/>
    <property type="molecule type" value="Genomic_DNA"/>
</dbReference>
<evidence type="ECO:0000256" key="7">
    <source>
        <dbReference type="ARBA" id="ARBA00023293"/>
    </source>
</evidence>
<dbReference type="InterPro" id="IPR042463">
    <property type="entry name" value="HNOB_dom_associated_sf"/>
</dbReference>
<dbReference type="GeneID" id="16073700"/>
<keyword evidence="12" id="KW-1185">Reference proteome</keyword>
<dbReference type="KEGG" id="sre:PTSG_06235"/>
<dbReference type="SUPFAM" id="SSF55073">
    <property type="entry name" value="Nucleotide cyclase"/>
    <property type="match status" value="1"/>
</dbReference>
<dbReference type="Gene3D" id="3.30.450.260">
    <property type="entry name" value="Haem NO binding associated domain"/>
    <property type="match status" value="1"/>
</dbReference>
<evidence type="ECO:0000313" key="11">
    <source>
        <dbReference type="EMBL" id="EGD74225.1"/>
    </source>
</evidence>
<keyword evidence="6 8" id="KW-0456">Lyase</keyword>